<keyword evidence="2" id="KW-0732">Signal</keyword>
<organism evidence="3 4">
    <name type="scientific">Stylophora pistillata</name>
    <name type="common">Smooth cauliflower coral</name>
    <dbReference type="NCBI Taxonomy" id="50429"/>
    <lineage>
        <taxon>Eukaryota</taxon>
        <taxon>Metazoa</taxon>
        <taxon>Cnidaria</taxon>
        <taxon>Anthozoa</taxon>
        <taxon>Hexacorallia</taxon>
        <taxon>Scleractinia</taxon>
        <taxon>Astrocoeniina</taxon>
        <taxon>Pocilloporidae</taxon>
        <taxon>Stylophora</taxon>
    </lineage>
</organism>
<dbReference type="Proteomes" id="UP000225706">
    <property type="component" value="Unassembled WGS sequence"/>
</dbReference>
<evidence type="ECO:0000256" key="2">
    <source>
        <dbReference type="SAM" id="SignalP"/>
    </source>
</evidence>
<protein>
    <submittedName>
        <fullName evidence="3">Uncharacterized protein</fullName>
    </submittedName>
</protein>
<comment type="caution">
    <text evidence="3">The sequence shown here is derived from an EMBL/GenBank/DDBJ whole genome shotgun (WGS) entry which is preliminary data.</text>
</comment>
<gene>
    <name evidence="3" type="ORF">AWC38_SpisGene11786</name>
</gene>
<accession>A0A2B4S4C7</accession>
<dbReference type="EMBL" id="LSMT01000201">
    <property type="protein sequence ID" value="PFX23640.1"/>
    <property type="molecule type" value="Genomic_DNA"/>
</dbReference>
<dbReference type="OrthoDB" id="10532715at2759"/>
<evidence type="ECO:0000313" key="4">
    <source>
        <dbReference type="Proteomes" id="UP000225706"/>
    </source>
</evidence>
<reference evidence="4" key="1">
    <citation type="journal article" date="2017" name="bioRxiv">
        <title>Comparative analysis of the genomes of Stylophora pistillata and Acropora digitifera provides evidence for extensive differences between species of corals.</title>
        <authorList>
            <person name="Voolstra C.R."/>
            <person name="Li Y."/>
            <person name="Liew Y.J."/>
            <person name="Baumgarten S."/>
            <person name="Zoccola D."/>
            <person name="Flot J.-F."/>
            <person name="Tambutte S."/>
            <person name="Allemand D."/>
            <person name="Aranda M."/>
        </authorList>
    </citation>
    <scope>NUCLEOTIDE SEQUENCE [LARGE SCALE GENOMIC DNA]</scope>
</reference>
<dbReference type="AlphaFoldDB" id="A0A2B4S4C7"/>
<evidence type="ECO:0000256" key="1">
    <source>
        <dbReference type="SAM" id="MobiDB-lite"/>
    </source>
</evidence>
<feature type="signal peptide" evidence="2">
    <location>
        <begin position="1"/>
        <end position="16"/>
    </location>
</feature>
<sequence length="378" mass="41520">MKFFISLLITLAVADSFPLENEGNTAPETEILGPRVQDTDDLRMQPKIPMIETPLNDPAQQKDWDSNVDWSPRGVNVGGRKENGKRGWGISGNIASSGGKPSWNVGVDYQHRFKKRGWANNIDADGLNAETPLNDPAQQSDWDGNVDWSPRGVNIGGRNENNKRGWGISGSYGRNNGKSNWGVGVDYKFGKRGWPNNFGGGRLTTVPDGNFFGGKNRMPTLPRLLQKLNRAKEFKWLGYICLEENGTIAENGNRTVLEETTKDRVGALPPAVYTKQQDSTKVDLLAGLGNDFDSGDQSVGFSSDKGAVRATSKGGNVTDITFGDDCIVEVAAAENARTSAEISKNVHFPSSLERQMELHGEIQRHDIVITYTFMTNDR</sequence>
<feature type="chain" id="PRO_5013016035" evidence="2">
    <location>
        <begin position="17"/>
        <end position="378"/>
    </location>
</feature>
<feature type="region of interest" description="Disordered" evidence="1">
    <location>
        <begin position="52"/>
        <end position="84"/>
    </location>
</feature>
<evidence type="ECO:0000313" key="3">
    <source>
        <dbReference type="EMBL" id="PFX23640.1"/>
    </source>
</evidence>
<proteinExistence type="predicted"/>
<keyword evidence="4" id="KW-1185">Reference proteome</keyword>
<name>A0A2B4S4C7_STYPI</name>